<feature type="domain" description="SH3b" evidence="2">
    <location>
        <begin position="24"/>
        <end position="91"/>
    </location>
</feature>
<dbReference type="InterPro" id="IPR003646">
    <property type="entry name" value="SH3-like_bac-type"/>
</dbReference>
<evidence type="ECO:0000259" key="2">
    <source>
        <dbReference type="PROSITE" id="PS51781"/>
    </source>
</evidence>
<protein>
    <submittedName>
        <fullName evidence="3">Bacterial SH3 domain protein</fullName>
    </submittedName>
</protein>
<dbReference type="RefSeq" id="WP_097806036.1">
    <property type="nucleotide sequence ID" value="NZ_FXYH01000015.1"/>
</dbReference>
<feature type="chain" id="PRO_5012376027" evidence="1">
    <location>
        <begin position="20"/>
        <end position="210"/>
    </location>
</feature>
<name>A0A238KZQ0_9RHOB</name>
<dbReference type="EMBL" id="FXYH01000015">
    <property type="protein sequence ID" value="SMX47566.1"/>
    <property type="molecule type" value="Genomic_DNA"/>
</dbReference>
<organism evidence="3 4">
    <name type="scientific">Pelagimonas varians</name>
    <dbReference type="NCBI Taxonomy" id="696760"/>
    <lineage>
        <taxon>Bacteria</taxon>
        <taxon>Pseudomonadati</taxon>
        <taxon>Pseudomonadota</taxon>
        <taxon>Alphaproteobacteria</taxon>
        <taxon>Rhodobacterales</taxon>
        <taxon>Roseobacteraceae</taxon>
        <taxon>Pelagimonas</taxon>
    </lineage>
</organism>
<dbReference type="OrthoDB" id="102964at2"/>
<feature type="signal peptide" evidence="1">
    <location>
        <begin position="1"/>
        <end position="19"/>
    </location>
</feature>
<dbReference type="SMART" id="SM00287">
    <property type="entry name" value="SH3b"/>
    <property type="match status" value="2"/>
</dbReference>
<evidence type="ECO:0000313" key="3">
    <source>
        <dbReference type="EMBL" id="SMX47566.1"/>
    </source>
</evidence>
<gene>
    <name evidence="3" type="ORF">PEV8663_03571</name>
</gene>
<dbReference type="Gene3D" id="2.30.30.40">
    <property type="entry name" value="SH3 Domains"/>
    <property type="match status" value="2"/>
</dbReference>
<keyword evidence="4" id="KW-1185">Reference proteome</keyword>
<reference evidence="3 4" key="1">
    <citation type="submission" date="2017-05" db="EMBL/GenBank/DDBJ databases">
        <authorList>
            <person name="Song R."/>
            <person name="Chenine A.L."/>
            <person name="Ruprecht R.M."/>
        </authorList>
    </citation>
    <scope>NUCLEOTIDE SEQUENCE [LARGE SCALE GENOMIC DNA]</scope>
    <source>
        <strain evidence="3 4">CECT 8663</strain>
    </source>
</reference>
<evidence type="ECO:0000313" key="4">
    <source>
        <dbReference type="Proteomes" id="UP000220836"/>
    </source>
</evidence>
<proteinExistence type="predicted"/>
<accession>A0A238KZQ0</accession>
<dbReference type="AlphaFoldDB" id="A0A238KZQ0"/>
<dbReference type="PANTHER" id="PTHR34408">
    <property type="entry name" value="FAMILY PROTEIN, PUTATIVE-RELATED"/>
    <property type="match status" value="1"/>
</dbReference>
<dbReference type="Proteomes" id="UP000220836">
    <property type="component" value="Unassembled WGS sequence"/>
</dbReference>
<dbReference type="PROSITE" id="PS51781">
    <property type="entry name" value="SH3B"/>
    <property type="match status" value="1"/>
</dbReference>
<sequence length="210" mass="23622">MLRLFALLRALVFANAATATPSNGPQLFVNAPSDGFLNLRSGPSTRYQVIDKMQHRSRVTLLAQPGAWAKVYHHKSDTIGWAHGRFLSHEKPAKVKHQQVQSIRWVDAPYGDLNLRKGPGTGYHILREIHNGMKVEVLGRSDSWRLVRLESGLLGWAHADFLAKHPPHNQPPAQPPHRPHSDLQTAWDACEHLQGRAFRGCLSQRLPSNR</sequence>
<evidence type="ECO:0000256" key="1">
    <source>
        <dbReference type="SAM" id="SignalP"/>
    </source>
</evidence>
<dbReference type="Pfam" id="PF08239">
    <property type="entry name" value="SH3_3"/>
    <property type="match status" value="2"/>
</dbReference>
<dbReference type="PANTHER" id="PTHR34408:SF1">
    <property type="entry name" value="GLYCOSYL HYDROLASE FAMILY 19 DOMAIN-CONTAINING PROTEIN HI_1415"/>
    <property type="match status" value="1"/>
</dbReference>
<dbReference type="InterPro" id="IPR052354">
    <property type="entry name" value="Cell_Wall_Dynamics_Protein"/>
</dbReference>
<keyword evidence="1" id="KW-0732">Signal</keyword>